<dbReference type="PROSITE" id="PS00018">
    <property type="entry name" value="EF_HAND_1"/>
    <property type="match status" value="1"/>
</dbReference>
<dbReference type="OrthoDB" id="415358at2759"/>
<evidence type="ECO:0000313" key="5">
    <source>
        <dbReference type="EMBL" id="RMX45299.1"/>
    </source>
</evidence>
<feature type="compositionally biased region" description="Acidic residues" evidence="1">
    <location>
        <begin position="379"/>
        <end position="390"/>
    </location>
</feature>
<dbReference type="PROSITE" id="PS51184">
    <property type="entry name" value="JMJC"/>
    <property type="match status" value="1"/>
</dbReference>
<evidence type="ECO:0000259" key="4">
    <source>
        <dbReference type="PROSITE" id="PS51184"/>
    </source>
</evidence>
<dbReference type="InterPro" id="IPR003347">
    <property type="entry name" value="JmjC_dom"/>
</dbReference>
<evidence type="ECO:0008006" key="7">
    <source>
        <dbReference type="Google" id="ProtNLM"/>
    </source>
</evidence>
<proteinExistence type="predicted"/>
<evidence type="ECO:0000259" key="3">
    <source>
        <dbReference type="PROSITE" id="PS50222"/>
    </source>
</evidence>
<feature type="non-terminal residue" evidence="5">
    <location>
        <position position="1"/>
    </location>
</feature>
<feature type="compositionally biased region" description="Basic and acidic residues" evidence="1">
    <location>
        <begin position="412"/>
        <end position="422"/>
    </location>
</feature>
<dbReference type="FunFam" id="2.60.120.650:FF:000025">
    <property type="entry name" value="Lysine-specific demethylase 8"/>
    <property type="match status" value="1"/>
</dbReference>
<keyword evidence="2" id="KW-0732">Signal</keyword>
<feature type="region of interest" description="Disordered" evidence="1">
    <location>
        <begin position="377"/>
        <end position="422"/>
    </location>
</feature>
<dbReference type="GO" id="GO:0005509">
    <property type="term" value="F:calcium ion binding"/>
    <property type="evidence" value="ECO:0007669"/>
    <property type="project" value="InterPro"/>
</dbReference>
<dbReference type="AlphaFoldDB" id="A0A3M6TVJ6"/>
<dbReference type="InterPro" id="IPR002048">
    <property type="entry name" value="EF_hand_dom"/>
</dbReference>
<evidence type="ECO:0000256" key="1">
    <source>
        <dbReference type="SAM" id="MobiDB-lite"/>
    </source>
</evidence>
<evidence type="ECO:0000313" key="6">
    <source>
        <dbReference type="Proteomes" id="UP000275408"/>
    </source>
</evidence>
<feature type="domain" description="JmjC" evidence="4">
    <location>
        <begin position="122"/>
        <end position="283"/>
    </location>
</feature>
<dbReference type="Proteomes" id="UP000275408">
    <property type="component" value="Unassembled WGS sequence"/>
</dbReference>
<accession>A0A3M6TVJ6</accession>
<dbReference type="InterPro" id="IPR018247">
    <property type="entry name" value="EF_Hand_1_Ca_BS"/>
</dbReference>
<feature type="domain" description="EF-hand" evidence="3">
    <location>
        <begin position="337"/>
        <end position="372"/>
    </location>
</feature>
<feature type="chain" id="PRO_5017924727" description="JmjC domain-containing protein" evidence="2">
    <location>
        <begin position="22"/>
        <end position="422"/>
    </location>
</feature>
<reference evidence="5 6" key="1">
    <citation type="journal article" date="2018" name="Sci. Rep.">
        <title>Comparative analysis of the Pocillopora damicornis genome highlights role of immune system in coral evolution.</title>
        <authorList>
            <person name="Cunning R."/>
            <person name="Bay R.A."/>
            <person name="Gillette P."/>
            <person name="Baker A.C."/>
            <person name="Traylor-Knowles N."/>
        </authorList>
    </citation>
    <scope>NUCLEOTIDE SEQUENCE [LARGE SCALE GENOMIC DNA]</scope>
    <source>
        <strain evidence="5">RSMAS</strain>
        <tissue evidence="5">Whole animal</tissue>
    </source>
</reference>
<keyword evidence="6" id="KW-1185">Reference proteome</keyword>
<evidence type="ECO:0000256" key="2">
    <source>
        <dbReference type="SAM" id="SignalP"/>
    </source>
</evidence>
<dbReference type="PANTHER" id="PTHR12461">
    <property type="entry name" value="HYPOXIA-INDUCIBLE FACTOR 1 ALPHA INHIBITOR-RELATED"/>
    <property type="match status" value="1"/>
</dbReference>
<dbReference type="InterPro" id="IPR041667">
    <property type="entry name" value="Cupin_8"/>
</dbReference>
<dbReference type="Pfam" id="PF13621">
    <property type="entry name" value="Cupin_8"/>
    <property type="match status" value="1"/>
</dbReference>
<gene>
    <name evidence="5" type="ORF">pdam_00000808</name>
</gene>
<dbReference type="PANTHER" id="PTHR12461:SF18">
    <property type="entry name" value="JMJC DOMAIN-CONTAINING PROTEIN"/>
    <property type="match status" value="1"/>
</dbReference>
<sequence>DLFRRKMKALLILDFILVLSAHEPEHPPGHLKPLGSHQPPVGVLDSTVFVPSSREFFDQNVLPGKPVLFKGAAKKMPAFSKWTDEYLSEKFGQEGIDVEEGKKENRSLATFHFKLQDFISRYKDEDIYLVETLPAKMREEYALLKSLSCGGYTNVLQDAVVWFSSGGTKSVLHYDSVDNINCLFDGTKELVMINKSHLEQAHIDKVHGAFSTVDVDQVDMYKFPGLQTIPYFKAVMEPGDCFFIPARWVHQVRSYGKRNLAVNIWWAHFEKFNQSDCDDSPYKDKELIPLHHFEFHPQEALRQATLQNIGEIPVTLERYLELIQEDAKGLGDEVSILPRETLAQNFHEMDSNKDGKVSPEEIYDIKYDDIGRLLTYIDDYQEEDSEDDSADGTKEHESQSEDNNNQEMSDTESQKDRQHTEL</sequence>
<dbReference type="PROSITE" id="PS50222">
    <property type="entry name" value="EF_HAND_2"/>
    <property type="match status" value="1"/>
</dbReference>
<dbReference type="SMART" id="SM00558">
    <property type="entry name" value="JmjC"/>
    <property type="match status" value="1"/>
</dbReference>
<organism evidence="5 6">
    <name type="scientific">Pocillopora damicornis</name>
    <name type="common">Cauliflower coral</name>
    <name type="synonym">Millepora damicornis</name>
    <dbReference type="NCBI Taxonomy" id="46731"/>
    <lineage>
        <taxon>Eukaryota</taxon>
        <taxon>Metazoa</taxon>
        <taxon>Cnidaria</taxon>
        <taxon>Anthozoa</taxon>
        <taxon>Hexacorallia</taxon>
        <taxon>Scleractinia</taxon>
        <taxon>Astrocoeniina</taxon>
        <taxon>Pocilloporidae</taxon>
        <taxon>Pocillopora</taxon>
    </lineage>
</organism>
<dbReference type="EMBL" id="RCHS01002836">
    <property type="protein sequence ID" value="RMX45299.1"/>
    <property type="molecule type" value="Genomic_DNA"/>
</dbReference>
<dbReference type="Gene3D" id="2.60.120.650">
    <property type="entry name" value="Cupin"/>
    <property type="match status" value="1"/>
</dbReference>
<dbReference type="SUPFAM" id="SSF51197">
    <property type="entry name" value="Clavaminate synthase-like"/>
    <property type="match status" value="1"/>
</dbReference>
<feature type="signal peptide" evidence="2">
    <location>
        <begin position="1"/>
        <end position="21"/>
    </location>
</feature>
<name>A0A3M6TVJ6_POCDA</name>
<comment type="caution">
    <text evidence="5">The sequence shown here is derived from an EMBL/GenBank/DDBJ whole genome shotgun (WGS) entry which is preliminary data.</text>
</comment>
<protein>
    <recommendedName>
        <fullName evidence="7">JmjC domain-containing protein</fullName>
    </recommendedName>
</protein>